<name>A0A9W7D133_9STRA</name>
<feature type="domain" description="Chromo" evidence="2">
    <location>
        <begin position="481"/>
        <end position="523"/>
    </location>
</feature>
<evidence type="ECO:0000259" key="2">
    <source>
        <dbReference type="PROSITE" id="PS50013"/>
    </source>
</evidence>
<comment type="caution">
    <text evidence="3">The sequence shown here is derived from an EMBL/GenBank/DDBJ whole genome shotgun (WGS) entry which is preliminary data.</text>
</comment>
<gene>
    <name evidence="3" type="ORF">Pfra01_001721700</name>
</gene>
<keyword evidence="4" id="KW-1185">Reference proteome</keyword>
<feature type="region of interest" description="Disordered" evidence="1">
    <location>
        <begin position="63"/>
        <end position="90"/>
    </location>
</feature>
<feature type="region of interest" description="Disordered" evidence="1">
    <location>
        <begin position="209"/>
        <end position="232"/>
    </location>
</feature>
<dbReference type="InterPro" id="IPR000953">
    <property type="entry name" value="Chromo/chromo_shadow_dom"/>
</dbReference>
<dbReference type="EMBL" id="BSXT01001991">
    <property type="protein sequence ID" value="GMF46602.1"/>
    <property type="molecule type" value="Genomic_DNA"/>
</dbReference>
<evidence type="ECO:0000313" key="3">
    <source>
        <dbReference type="EMBL" id="GMF46602.1"/>
    </source>
</evidence>
<protein>
    <submittedName>
        <fullName evidence="3">Unnamed protein product</fullName>
    </submittedName>
</protein>
<sequence>MRGLERRHTPDARRNGLQVTRVEIVTSAGKERAENVAPSRDGLDITSPDEIQGLRTLNRLGEVVRPRTDHSETPGLERPTTPSADAGRTTAPMLPVTTWAASAHAASPRTGTPEVLKELVVQRIQLDRARTAQGEERWTANLKRYLRGELGSLSKREPEDYRNITPQYEEGESGLLYNRTRGDESAEDRDEILKLVIAEMLQDDVLPHYHASMEGGPKASDERISASGDTSTGWASSRAFRAMLENTDGQETTSDARIQMAPQNAWSKRYPSGQDVHRRHRNGDEYTERLTFALNTAHDRTRDETPFYLVHGWDAPSMLEATLSIGNTSHRDANARRWRMRIQRHYKMARAQALELVQEAVAERARRHNEGASQHSIETGSQVWMYLDLVKPGYARKLAHMWHGPFRVAEQVNAFAVRLETAGTPYQLFPIVHISKLMPVREFPTRPATQLTVPADKCFDLDEELLPADSWDAQGMEDDVFEVEKILDVREGRATRYDRTRREFEVKWKGYLDATWVDETDLT</sequence>
<reference evidence="3" key="1">
    <citation type="submission" date="2023-04" db="EMBL/GenBank/DDBJ databases">
        <title>Phytophthora fragariaefolia NBRC 109709.</title>
        <authorList>
            <person name="Ichikawa N."/>
            <person name="Sato H."/>
            <person name="Tonouchi N."/>
        </authorList>
    </citation>
    <scope>NUCLEOTIDE SEQUENCE</scope>
    <source>
        <strain evidence="3">NBRC 109709</strain>
    </source>
</reference>
<dbReference type="Gene3D" id="2.40.50.40">
    <property type="match status" value="1"/>
</dbReference>
<dbReference type="PROSITE" id="PS50013">
    <property type="entry name" value="CHROMO_2"/>
    <property type="match status" value="1"/>
</dbReference>
<proteinExistence type="predicted"/>
<dbReference type="CDD" id="cd00024">
    <property type="entry name" value="CD_CSD"/>
    <property type="match status" value="1"/>
</dbReference>
<feature type="compositionally biased region" description="Basic and acidic residues" evidence="1">
    <location>
        <begin position="63"/>
        <end position="72"/>
    </location>
</feature>
<accession>A0A9W7D133</accession>
<dbReference type="Proteomes" id="UP001165121">
    <property type="component" value="Unassembled WGS sequence"/>
</dbReference>
<evidence type="ECO:0000256" key="1">
    <source>
        <dbReference type="SAM" id="MobiDB-lite"/>
    </source>
</evidence>
<dbReference type="InterPro" id="IPR016197">
    <property type="entry name" value="Chromo-like_dom_sf"/>
</dbReference>
<dbReference type="SUPFAM" id="SSF54160">
    <property type="entry name" value="Chromo domain-like"/>
    <property type="match status" value="1"/>
</dbReference>
<evidence type="ECO:0000313" key="4">
    <source>
        <dbReference type="Proteomes" id="UP001165121"/>
    </source>
</evidence>
<dbReference type="AlphaFoldDB" id="A0A9W7D133"/>
<organism evidence="3 4">
    <name type="scientific">Phytophthora fragariaefolia</name>
    <dbReference type="NCBI Taxonomy" id="1490495"/>
    <lineage>
        <taxon>Eukaryota</taxon>
        <taxon>Sar</taxon>
        <taxon>Stramenopiles</taxon>
        <taxon>Oomycota</taxon>
        <taxon>Peronosporomycetes</taxon>
        <taxon>Peronosporales</taxon>
        <taxon>Peronosporaceae</taxon>
        <taxon>Phytophthora</taxon>
    </lineage>
</organism>